<dbReference type="RefSeq" id="XP_002673867.1">
    <property type="nucleotide sequence ID" value="XM_002673821.1"/>
</dbReference>
<sequence>MSSPTSLNNKLKVLSLYRQILKLGNEWEKHCTKQMTSFHKNIYERQFITFEQDAQDYHKGDEEIEREKEYIIDQAKSQFRSFKNLTNPEEIKSKIELAEKRLLLTLHYGIPFERPEHVNIYDNFWKGQIDPTSTDYSEFNSSSTTTTTTTFNESNIHSMKGLNPNYDELEPKFPTHKSLDLDEDENWK</sequence>
<reference evidence="4 5" key="1">
    <citation type="journal article" date="2010" name="Cell">
        <title>The genome of Naegleria gruberi illuminates early eukaryotic versatility.</title>
        <authorList>
            <person name="Fritz-Laylin L.K."/>
            <person name="Prochnik S.E."/>
            <person name="Ginger M.L."/>
            <person name="Dacks J.B."/>
            <person name="Carpenter M.L."/>
            <person name="Field M.C."/>
            <person name="Kuo A."/>
            <person name="Paredez A."/>
            <person name="Chapman J."/>
            <person name="Pham J."/>
            <person name="Shu S."/>
            <person name="Neupane R."/>
            <person name="Cipriano M."/>
            <person name="Mancuso J."/>
            <person name="Tu H."/>
            <person name="Salamov A."/>
            <person name="Lindquist E."/>
            <person name="Shapiro H."/>
            <person name="Lucas S."/>
            <person name="Grigoriev I.V."/>
            <person name="Cande W.Z."/>
            <person name="Fulton C."/>
            <person name="Rokhsar D.S."/>
            <person name="Dawson S.C."/>
        </authorList>
    </citation>
    <scope>NUCLEOTIDE SEQUENCE [LARGE SCALE GENOMIC DNA]</scope>
    <source>
        <strain evidence="4 5">NEG-M</strain>
    </source>
</reference>
<dbReference type="VEuPathDB" id="AmoebaDB:NAEGRDRAFT_58847"/>
<dbReference type="AlphaFoldDB" id="D2VPH0"/>
<dbReference type="GeneID" id="8854988"/>
<dbReference type="Proteomes" id="UP000006671">
    <property type="component" value="Unassembled WGS sequence"/>
</dbReference>
<dbReference type="Pfam" id="PF05347">
    <property type="entry name" value="Complex1_LYR"/>
    <property type="match status" value="1"/>
</dbReference>
<protein>
    <recommendedName>
        <fullName evidence="3">Complex 1 LYR protein domain-containing protein</fullName>
    </recommendedName>
</protein>
<proteinExistence type="inferred from homology"/>
<gene>
    <name evidence="4" type="ORF">NAEGRDRAFT_58847</name>
</gene>
<comment type="similarity">
    <text evidence="1">Belongs to the complex I LYR family.</text>
</comment>
<organism evidence="5">
    <name type="scientific">Naegleria gruberi</name>
    <name type="common">Amoeba</name>
    <dbReference type="NCBI Taxonomy" id="5762"/>
    <lineage>
        <taxon>Eukaryota</taxon>
        <taxon>Discoba</taxon>
        <taxon>Heterolobosea</taxon>
        <taxon>Tetramitia</taxon>
        <taxon>Eutetramitia</taxon>
        <taxon>Vahlkampfiidae</taxon>
        <taxon>Naegleria</taxon>
    </lineage>
</organism>
<evidence type="ECO:0000259" key="3">
    <source>
        <dbReference type="Pfam" id="PF05347"/>
    </source>
</evidence>
<dbReference type="InterPro" id="IPR008011">
    <property type="entry name" value="Complex1_LYR_dom"/>
</dbReference>
<dbReference type="CDD" id="cd20261">
    <property type="entry name" value="Complex1_LYR_LYRM1"/>
    <property type="match status" value="1"/>
</dbReference>
<dbReference type="EMBL" id="GG738887">
    <property type="protein sequence ID" value="EFC41123.1"/>
    <property type="molecule type" value="Genomic_DNA"/>
</dbReference>
<dbReference type="InParanoid" id="D2VPH0"/>
<evidence type="ECO:0000313" key="4">
    <source>
        <dbReference type="EMBL" id="EFC41123.1"/>
    </source>
</evidence>
<dbReference type="OrthoDB" id="275715at2759"/>
<evidence type="ECO:0000256" key="2">
    <source>
        <dbReference type="SAM" id="MobiDB-lite"/>
    </source>
</evidence>
<evidence type="ECO:0000256" key="1">
    <source>
        <dbReference type="ARBA" id="ARBA00009508"/>
    </source>
</evidence>
<keyword evidence="5" id="KW-1185">Reference proteome</keyword>
<dbReference type="PANTHER" id="PTHR14273">
    <property type="entry name" value="LYR MOTIF-CONTAINING PROTEIN 1"/>
    <property type="match status" value="1"/>
</dbReference>
<dbReference type="KEGG" id="ngr:NAEGRDRAFT_58847"/>
<dbReference type="InterPro" id="IPR040330">
    <property type="entry name" value="LYRM1"/>
</dbReference>
<dbReference type="GO" id="GO:0005739">
    <property type="term" value="C:mitochondrion"/>
    <property type="evidence" value="ECO:0007669"/>
    <property type="project" value="TreeGrafter"/>
</dbReference>
<feature type="region of interest" description="Disordered" evidence="2">
    <location>
        <begin position="155"/>
        <end position="188"/>
    </location>
</feature>
<feature type="domain" description="Complex 1 LYR protein" evidence="3">
    <location>
        <begin position="66"/>
        <end position="102"/>
    </location>
</feature>
<dbReference type="PANTHER" id="PTHR14273:SF0">
    <property type="entry name" value="LYR MOTIF-CONTAINING PROTEIN 1"/>
    <property type="match status" value="1"/>
</dbReference>
<name>D2VPH0_NAEGR</name>
<evidence type="ECO:0000313" key="5">
    <source>
        <dbReference type="Proteomes" id="UP000006671"/>
    </source>
</evidence>
<feature type="compositionally biased region" description="Basic and acidic residues" evidence="2">
    <location>
        <begin position="169"/>
        <end position="188"/>
    </location>
</feature>
<dbReference type="InterPro" id="IPR045294">
    <property type="entry name" value="Complex1_LYR_LYRM1"/>
</dbReference>
<accession>D2VPH0</accession>